<reference evidence="4 5" key="1">
    <citation type="submission" date="2022-12" db="EMBL/GenBank/DDBJ databases">
        <title>Polyphasic characterization of Geotalea uranireducens NIT-SL11 newly isolated from a complex of sewage sludge and microbially reduced graphene oxide.</title>
        <authorList>
            <person name="Xie L."/>
            <person name="Yoshida N."/>
            <person name="Meng L."/>
        </authorList>
    </citation>
    <scope>NUCLEOTIDE SEQUENCE [LARGE SCALE GENOMIC DNA]</scope>
    <source>
        <strain evidence="4 5">NIT-SL11</strain>
    </source>
</reference>
<evidence type="ECO:0000256" key="2">
    <source>
        <dbReference type="SAM" id="MobiDB-lite"/>
    </source>
</evidence>
<feature type="compositionally biased region" description="Basic and acidic residues" evidence="2">
    <location>
        <begin position="129"/>
        <end position="138"/>
    </location>
</feature>
<accession>A0ABM8EIN9</accession>
<dbReference type="InterPro" id="IPR006311">
    <property type="entry name" value="TAT_signal"/>
</dbReference>
<evidence type="ECO:0008006" key="6">
    <source>
        <dbReference type="Google" id="ProtNLM"/>
    </source>
</evidence>
<proteinExistence type="predicted"/>
<feature type="signal peptide" evidence="3">
    <location>
        <begin position="1"/>
        <end position="26"/>
    </location>
</feature>
<keyword evidence="5" id="KW-1185">Reference proteome</keyword>
<feature type="chain" id="PRO_5046293542" description="P pilus assembly/Cpx signaling pathway, periplasmic inhibitor/zinc-resistance associated protein" evidence="3">
    <location>
        <begin position="27"/>
        <end position="145"/>
    </location>
</feature>
<feature type="compositionally biased region" description="Basic and acidic residues" evidence="2">
    <location>
        <begin position="99"/>
        <end position="113"/>
    </location>
</feature>
<protein>
    <recommendedName>
        <fullName evidence="6">P pilus assembly/Cpx signaling pathway, periplasmic inhibitor/zinc-resistance associated protein</fullName>
    </recommendedName>
</protein>
<evidence type="ECO:0000256" key="1">
    <source>
        <dbReference type="ARBA" id="ARBA00023014"/>
    </source>
</evidence>
<dbReference type="EMBL" id="AP027151">
    <property type="protein sequence ID" value="BDV42253.1"/>
    <property type="molecule type" value="Genomic_DNA"/>
</dbReference>
<evidence type="ECO:0000256" key="3">
    <source>
        <dbReference type="SAM" id="SignalP"/>
    </source>
</evidence>
<keyword evidence="1" id="KW-0408">Iron</keyword>
<keyword evidence="3" id="KW-0732">Signal</keyword>
<name>A0ABM8EIN9_9BACT</name>
<feature type="region of interest" description="Disordered" evidence="2">
    <location>
        <begin position="88"/>
        <end position="145"/>
    </location>
</feature>
<feature type="compositionally biased region" description="Polar residues" evidence="2">
    <location>
        <begin position="88"/>
        <end position="98"/>
    </location>
</feature>
<keyword evidence="1" id="KW-0479">Metal-binding</keyword>
<feature type="compositionally biased region" description="Low complexity" evidence="2">
    <location>
        <begin position="118"/>
        <end position="128"/>
    </location>
</feature>
<keyword evidence="1" id="KW-0411">Iron-sulfur</keyword>
<organism evidence="4 5">
    <name type="scientific">Geotalea uraniireducens</name>
    <dbReference type="NCBI Taxonomy" id="351604"/>
    <lineage>
        <taxon>Bacteria</taxon>
        <taxon>Pseudomonadati</taxon>
        <taxon>Thermodesulfobacteriota</taxon>
        <taxon>Desulfuromonadia</taxon>
        <taxon>Geobacterales</taxon>
        <taxon>Geobacteraceae</taxon>
        <taxon>Geotalea</taxon>
    </lineage>
</organism>
<dbReference type="Proteomes" id="UP001317705">
    <property type="component" value="Chromosome"/>
</dbReference>
<gene>
    <name evidence="4" type="ORF">GURASL_11760</name>
</gene>
<dbReference type="RefSeq" id="WP_282002581.1">
    <property type="nucleotide sequence ID" value="NZ_AP027151.1"/>
</dbReference>
<evidence type="ECO:0000313" key="4">
    <source>
        <dbReference type="EMBL" id="BDV42253.1"/>
    </source>
</evidence>
<dbReference type="PROSITE" id="PS51318">
    <property type="entry name" value="TAT"/>
    <property type="match status" value="1"/>
</dbReference>
<sequence>MSNLKRLAVLIAAAATLAATALPAAAQQGMGMGPGAGAGARQGQVQKNIPESRLERMAVRLNLTAEQKEKILPILQEEYNEIKTMRNDTTLTRQQRQQKMQELRDRYHNRVKELLTPAQQQQADAMRQQARERWERRKQPAPPQQ</sequence>
<evidence type="ECO:0000313" key="5">
    <source>
        <dbReference type="Proteomes" id="UP001317705"/>
    </source>
</evidence>